<evidence type="ECO:0000313" key="1">
    <source>
        <dbReference type="EMBL" id="PVH29639.1"/>
    </source>
</evidence>
<dbReference type="InterPro" id="IPR018666">
    <property type="entry name" value="DUF2125"/>
</dbReference>
<dbReference type="EMBL" id="QDKM01000002">
    <property type="protein sequence ID" value="PVH29639.1"/>
    <property type="molecule type" value="Genomic_DNA"/>
</dbReference>
<evidence type="ECO:0008006" key="3">
    <source>
        <dbReference type="Google" id="ProtNLM"/>
    </source>
</evidence>
<keyword evidence="2" id="KW-1185">Reference proteome</keyword>
<dbReference type="OrthoDB" id="7625707at2"/>
<dbReference type="AlphaFoldDB" id="A0A2T8HW32"/>
<organism evidence="1 2">
    <name type="scientific">Pararhodobacter oceanensis</name>
    <dbReference type="NCBI Taxonomy" id="2172121"/>
    <lineage>
        <taxon>Bacteria</taxon>
        <taxon>Pseudomonadati</taxon>
        <taxon>Pseudomonadota</taxon>
        <taxon>Alphaproteobacteria</taxon>
        <taxon>Rhodobacterales</taxon>
        <taxon>Paracoccaceae</taxon>
        <taxon>Pararhodobacter</taxon>
    </lineage>
</organism>
<name>A0A2T8HW32_9RHOB</name>
<gene>
    <name evidence="1" type="ORF">DDE20_05840</name>
</gene>
<dbReference type="Proteomes" id="UP000245911">
    <property type="component" value="Unassembled WGS sequence"/>
</dbReference>
<dbReference type="Pfam" id="PF09898">
    <property type="entry name" value="DUF2125"/>
    <property type="match status" value="1"/>
</dbReference>
<protein>
    <recommendedName>
        <fullName evidence="3">DUF2125 domain-containing protein</fullName>
    </recommendedName>
</protein>
<comment type="caution">
    <text evidence="1">The sequence shown here is derived from an EMBL/GenBank/DDBJ whole genome shotgun (WGS) entry which is preliminary data.</text>
</comment>
<reference evidence="1 2" key="1">
    <citation type="submission" date="2018-04" db="EMBL/GenBank/DDBJ databases">
        <title>Pararhodobacter oceanense sp. nov., isolated from marine intertidal sediment.</title>
        <authorList>
            <person name="Wang X.-L."/>
            <person name="Du Z.-J."/>
        </authorList>
    </citation>
    <scope>NUCLEOTIDE SEQUENCE [LARGE SCALE GENOMIC DNA]</scope>
    <source>
        <strain evidence="1 2">AM505</strain>
    </source>
</reference>
<accession>A0A2T8HW32</accession>
<evidence type="ECO:0000313" key="2">
    <source>
        <dbReference type="Proteomes" id="UP000245911"/>
    </source>
</evidence>
<proteinExistence type="predicted"/>
<sequence length="331" mass="36014">MTTGWAMRVLAVLAVVAALGWCGYWFIGARALDSAITSGLVAAQDAGAEVSTEGHVIRGFPNRFDVTFDAPRVASEGIAWSAPFVQFFALSYRLNHLIAVFPHDQRLTVFGHEALVHSEDMRASLVAEAGRDLPLERIALVGQQLEVMVNGQTHQIDGLRAASRRIAPREHQISVLLETLIPDQPLMEREDPQRLYPRFFDVLRLDAEVEFDRAIDRHLIGGAEPRLTRLSLTGGRAAWTGTDITASGNLTPGMDGRLSGDVLVTVTGWRALVDLARAAGVMPAEHDALIVMALQGLVAPDNPERIEAGFSVRDGAVWLGPIQVGQLPPLW</sequence>